<keyword evidence="2 4" id="KW-0378">Hydrolase</keyword>
<comment type="similarity">
    <text evidence="1">Belongs to the AB hydrolase superfamily.</text>
</comment>
<keyword evidence="5" id="KW-1185">Reference proteome</keyword>
<dbReference type="Proteomes" id="UP000322244">
    <property type="component" value="Unassembled WGS sequence"/>
</dbReference>
<dbReference type="SUPFAM" id="SSF53474">
    <property type="entry name" value="alpha/beta-Hydrolases"/>
    <property type="match status" value="1"/>
</dbReference>
<protein>
    <submittedName>
        <fullName evidence="4">Alpha/beta fold hydrolase</fullName>
    </submittedName>
</protein>
<reference evidence="4 5" key="1">
    <citation type="submission" date="2019-07" db="EMBL/GenBank/DDBJ databases">
        <title>Rhodococcus cavernicolus sp. nov., isolated from a cave.</title>
        <authorList>
            <person name="Lee S.D."/>
        </authorList>
    </citation>
    <scope>NUCLEOTIDE SEQUENCE [LARGE SCALE GENOMIC DNA]</scope>
    <source>
        <strain evidence="4 5">C1-24</strain>
    </source>
</reference>
<dbReference type="Pfam" id="PF12146">
    <property type="entry name" value="Hydrolase_4"/>
    <property type="match status" value="1"/>
</dbReference>
<dbReference type="AlphaFoldDB" id="A0A5A7SFN8"/>
<dbReference type="RefSeq" id="WP_149430319.1">
    <property type="nucleotide sequence ID" value="NZ_VLNY01000004.1"/>
</dbReference>
<dbReference type="PANTHER" id="PTHR22946:SF9">
    <property type="entry name" value="POLYKETIDE TRANSFERASE AF380"/>
    <property type="match status" value="1"/>
</dbReference>
<evidence type="ECO:0000259" key="3">
    <source>
        <dbReference type="Pfam" id="PF12146"/>
    </source>
</evidence>
<evidence type="ECO:0000256" key="2">
    <source>
        <dbReference type="ARBA" id="ARBA00022801"/>
    </source>
</evidence>
<dbReference type="InterPro" id="IPR029058">
    <property type="entry name" value="AB_hydrolase_fold"/>
</dbReference>
<comment type="caution">
    <text evidence="4">The sequence shown here is derived from an EMBL/GenBank/DDBJ whole genome shotgun (WGS) entry which is preliminary data.</text>
</comment>
<dbReference type="OrthoDB" id="5902829at2"/>
<dbReference type="GO" id="GO:0052689">
    <property type="term" value="F:carboxylic ester hydrolase activity"/>
    <property type="evidence" value="ECO:0007669"/>
    <property type="project" value="UniProtKB-ARBA"/>
</dbReference>
<dbReference type="InterPro" id="IPR022742">
    <property type="entry name" value="Hydrolase_4"/>
</dbReference>
<feature type="domain" description="Serine aminopeptidase S33" evidence="3">
    <location>
        <begin position="31"/>
        <end position="263"/>
    </location>
</feature>
<proteinExistence type="inferred from homology"/>
<organism evidence="4 5">
    <name type="scientific">Antrihabitans cavernicola</name>
    <dbReference type="NCBI Taxonomy" id="2495913"/>
    <lineage>
        <taxon>Bacteria</taxon>
        <taxon>Bacillati</taxon>
        <taxon>Actinomycetota</taxon>
        <taxon>Actinomycetes</taxon>
        <taxon>Mycobacteriales</taxon>
        <taxon>Nocardiaceae</taxon>
        <taxon>Antrihabitans</taxon>
    </lineage>
</organism>
<evidence type="ECO:0000313" key="5">
    <source>
        <dbReference type="Proteomes" id="UP000322244"/>
    </source>
</evidence>
<evidence type="ECO:0000256" key="1">
    <source>
        <dbReference type="ARBA" id="ARBA00008645"/>
    </source>
</evidence>
<sequence>MDRTDVEFLSGSQRCAAWLYRPDGGPETVPLVVLGHGLGLNREAGLDKYARRFVAAGMAAMIFDYRHFGASEGEPRQLLDIKKQREDWHAAISYARDLPGIDPHRIALWGSSFGGGHVLTVAHQDPTVAAVVAQCPFTDGIASAIALGPVSATKVTLLALADTVGSFLGRPPIKAALAGRPGQAALMAADDVVPGYGRLARESPLYQPDVAARIGLHVVTDAPGRAASDLTMPVFFAVCDKDTVAPAEATVKAASRLPNAVVKRYPVGHFDIYYDDAYETAVADQTQFLVDALHP</sequence>
<name>A0A5A7SFN8_9NOCA</name>
<dbReference type="InterPro" id="IPR050261">
    <property type="entry name" value="FrsA_esterase"/>
</dbReference>
<dbReference type="EMBL" id="VLNY01000004">
    <property type="protein sequence ID" value="KAA0023061.1"/>
    <property type="molecule type" value="Genomic_DNA"/>
</dbReference>
<dbReference type="PANTHER" id="PTHR22946">
    <property type="entry name" value="DIENELACTONE HYDROLASE DOMAIN-CONTAINING PROTEIN-RELATED"/>
    <property type="match status" value="1"/>
</dbReference>
<gene>
    <name evidence="4" type="ORF">FOY51_11275</name>
</gene>
<evidence type="ECO:0000313" key="4">
    <source>
        <dbReference type="EMBL" id="KAA0023061.1"/>
    </source>
</evidence>
<accession>A0A5A7SFN8</accession>
<dbReference type="Gene3D" id="3.40.50.1820">
    <property type="entry name" value="alpha/beta hydrolase"/>
    <property type="match status" value="1"/>
</dbReference>